<sequence>MKLILLSIFLSTCHFSIKGVVPQQERQASFKAINTCGLNSKIVNASEIKYTSTRMQCLDLCSWNWKCNAVTHCRYGAKFSVQCHLHENINIIHDCKYHEKVPECSSWKKVTPCHNNGIWHRENNTCDCFFTYKDEYCKIFRPSSCKQVYQTFIAAGKTPSSNKFVVYTPDKKAIEVFCDFKNTFGVTYISKDSLLNMTNDDLQLFVPDSSRFVIRYAITDGSQTEATLKFVSTYSDHWIITLGVNETLSNPPINYLLEPYIHITGLPISCMNKGITMGYNAEGTNFTYSVCDENKNNYFAFYANANQLTLKHYSYVGMVEKWKSKTKSVPSSALLTEEFLYLLEIYFGGCGGLVTCNAEENCAGASPGFIFSIP</sequence>
<dbReference type="KEGG" id="obi:106874718"/>
<evidence type="ECO:0000256" key="1">
    <source>
        <dbReference type="SAM" id="SignalP"/>
    </source>
</evidence>
<proteinExistence type="predicted"/>
<reference evidence="2" key="1">
    <citation type="submission" date="2015-07" db="EMBL/GenBank/DDBJ databases">
        <title>MeaNS - Measles Nucleotide Surveillance Program.</title>
        <authorList>
            <person name="Tran T."/>
            <person name="Druce J."/>
        </authorList>
    </citation>
    <scope>NUCLEOTIDE SEQUENCE</scope>
    <source>
        <strain evidence="2">UCB-OBI-ISO-001</strain>
        <tissue evidence="2">Gonad</tissue>
    </source>
</reference>
<dbReference type="OrthoDB" id="10028859at2759"/>
<feature type="signal peptide" evidence="1">
    <location>
        <begin position="1"/>
        <end position="19"/>
    </location>
</feature>
<accession>A0A0L8GTS5</accession>
<dbReference type="AlphaFoldDB" id="A0A0L8GTS5"/>
<protein>
    <submittedName>
        <fullName evidence="2">Uncharacterized protein</fullName>
    </submittedName>
</protein>
<keyword evidence="1" id="KW-0732">Signal</keyword>
<organism evidence="2">
    <name type="scientific">Octopus bimaculoides</name>
    <name type="common">California two-spotted octopus</name>
    <dbReference type="NCBI Taxonomy" id="37653"/>
    <lineage>
        <taxon>Eukaryota</taxon>
        <taxon>Metazoa</taxon>
        <taxon>Spiralia</taxon>
        <taxon>Lophotrochozoa</taxon>
        <taxon>Mollusca</taxon>
        <taxon>Cephalopoda</taxon>
        <taxon>Coleoidea</taxon>
        <taxon>Octopodiformes</taxon>
        <taxon>Octopoda</taxon>
        <taxon>Incirrata</taxon>
        <taxon>Octopodidae</taxon>
        <taxon>Octopus</taxon>
    </lineage>
</organism>
<gene>
    <name evidence="2" type="ORF">OCBIM_22027851mg</name>
</gene>
<dbReference type="OMA" id="MPPEFYF"/>
<dbReference type="EMBL" id="KQ420377">
    <property type="protein sequence ID" value="KOF80471.1"/>
    <property type="molecule type" value="Genomic_DNA"/>
</dbReference>
<evidence type="ECO:0000313" key="2">
    <source>
        <dbReference type="EMBL" id="KOF80471.1"/>
    </source>
</evidence>
<name>A0A0L8GTS5_OCTBM</name>
<feature type="chain" id="PRO_5005583252" evidence="1">
    <location>
        <begin position="20"/>
        <end position="374"/>
    </location>
</feature>